<dbReference type="SUPFAM" id="SSF103473">
    <property type="entry name" value="MFS general substrate transporter"/>
    <property type="match status" value="1"/>
</dbReference>
<evidence type="ECO:0000256" key="3">
    <source>
        <dbReference type="ARBA" id="ARBA00022692"/>
    </source>
</evidence>
<feature type="transmembrane region" description="Helical" evidence="7">
    <location>
        <begin position="7"/>
        <end position="29"/>
    </location>
</feature>
<dbReference type="EMBL" id="CP114203">
    <property type="protein sequence ID" value="WAU03702.1"/>
    <property type="molecule type" value="Genomic_DNA"/>
</dbReference>
<dbReference type="InterPro" id="IPR020846">
    <property type="entry name" value="MFS_dom"/>
</dbReference>
<dbReference type="PANTHER" id="PTHR42718">
    <property type="entry name" value="MAJOR FACILITATOR SUPERFAMILY MULTIDRUG TRANSPORTER MFSC"/>
    <property type="match status" value="1"/>
</dbReference>
<dbReference type="Gene3D" id="1.20.1720.10">
    <property type="entry name" value="Multidrug resistance protein D"/>
    <property type="match status" value="1"/>
</dbReference>
<keyword evidence="6" id="KW-0046">Antibiotic resistance</keyword>
<sequence>MHKWLPLVATCSGTFMLLVYSTIVTVALPGVADDLHASFSSLQWIIDVYTLALAGLLLGMGSLGDNLGRKRLYLTGLTVFALATLACGLAPTS</sequence>
<dbReference type="InterPro" id="IPR036259">
    <property type="entry name" value="MFS_trans_sf"/>
</dbReference>
<keyword evidence="3 7" id="KW-0812">Transmembrane</keyword>
<dbReference type="PROSITE" id="PS50850">
    <property type="entry name" value="MFS"/>
    <property type="match status" value="1"/>
</dbReference>
<reference evidence="9 10" key="1">
    <citation type="submission" date="2022-12" db="EMBL/GenBank/DDBJ databases">
        <authorList>
            <person name="Ruckert C."/>
            <person name="Busche T."/>
            <person name="Kalinowski J."/>
            <person name="Wittmann C."/>
        </authorList>
    </citation>
    <scope>NUCLEOTIDE SEQUENCE [LARGE SCALE GENOMIC DNA]</scope>
    <source>
        <strain evidence="9 10">DSM 40276</strain>
    </source>
</reference>
<feature type="transmembrane region" description="Helical" evidence="7">
    <location>
        <begin position="41"/>
        <end position="60"/>
    </location>
</feature>
<dbReference type="Pfam" id="PF07690">
    <property type="entry name" value="MFS_1"/>
    <property type="match status" value="1"/>
</dbReference>
<dbReference type="Proteomes" id="UP001210169">
    <property type="component" value="Chromosome"/>
</dbReference>
<accession>A0ABY7J053</accession>
<evidence type="ECO:0000256" key="2">
    <source>
        <dbReference type="ARBA" id="ARBA00022448"/>
    </source>
</evidence>
<name>A0ABY7J053_STRNI</name>
<keyword evidence="4 7" id="KW-1133">Transmembrane helix</keyword>
<evidence type="ECO:0000256" key="6">
    <source>
        <dbReference type="ARBA" id="ARBA00023251"/>
    </source>
</evidence>
<feature type="transmembrane region" description="Helical" evidence="7">
    <location>
        <begin position="72"/>
        <end position="91"/>
    </location>
</feature>
<proteinExistence type="predicted"/>
<evidence type="ECO:0000256" key="7">
    <source>
        <dbReference type="SAM" id="Phobius"/>
    </source>
</evidence>
<keyword evidence="5 7" id="KW-0472">Membrane</keyword>
<evidence type="ECO:0000256" key="4">
    <source>
        <dbReference type="ARBA" id="ARBA00022989"/>
    </source>
</evidence>
<evidence type="ECO:0000256" key="1">
    <source>
        <dbReference type="ARBA" id="ARBA00004651"/>
    </source>
</evidence>
<organism evidence="9 10">
    <name type="scientific">Streptomyces nigrescens</name>
    <dbReference type="NCBI Taxonomy" id="1920"/>
    <lineage>
        <taxon>Bacteria</taxon>
        <taxon>Bacillati</taxon>
        <taxon>Actinomycetota</taxon>
        <taxon>Actinomycetes</taxon>
        <taxon>Kitasatosporales</taxon>
        <taxon>Streptomycetaceae</taxon>
        <taxon>Streptomyces</taxon>
    </lineage>
</organism>
<dbReference type="RefSeq" id="WP_277410918.1">
    <property type="nucleotide sequence ID" value="NZ_CP114203.1"/>
</dbReference>
<evidence type="ECO:0000313" key="9">
    <source>
        <dbReference type="EMBL" id="WAU03702.1"/>
    </source>
</evidence>
<comment type="subcellular location">
    <subcellularLocation>
        <location evidence="1">Cell membrane</location>
        <topology evidence="1">Multi-pass membrane protein</topology>
    </subcellularLocation>
</comment>
<keyword evidence="10" id="KW-1185">Reference proteome</keyword>
<evidence type="ECO:0000313" key="10">
    <source>
        <dbReference type="Proteomes" id="UP001210169"/>
    </source>
</evidence>
<feature type="domain" description="Major facilitator superfamily (MFS) profile" evidence="8">
    <location>
        <begin position="6"/>
        <end position="93"/>
    </location>
</feature>
<evidence type="ECO:0000259" key="8">
    <source>
        <dbReference type="PROSITE" id="PS50850"/>
    </source>
</evidence>
<protein>
    <submittedName>
        <fullName evidence="9">MFS transporter</fullName>
    </submittedName>
</protein>
<keyword evidence="2" id="KW-0813">Transport</keyword>
<gene>
    <name evidence="9" type="ORF">STRNI_001866</name>
</gene>
<dbReference type="GeneID" id="301331057"/>
<dbReference type="InterPro" id="IPR011701">
    <property type="entry name" value="MFS"/>
</dbReference>
<dbReference type="PANTHER" id="PTHR42718:SF9">
    <property type="entry name" value="MAJOR FACILITATOR SUPERFAMILY MULTIDRUG TRANSPORTER MFSC"/>
    <property type="match status" value="1"/>
</dbReference>
<evidence type="ECO:0000256" key="5">
    <source>
        <dbReference type="ARBA" id="ARBA00023136"/>
    </source>
</evidence>